<dbReference type="InterPro" id="IPR036915">
    <property type="entry name" value="Cyclin-like_sf"/>
</dbReference>
<dbReference type="PANTHER" id="PTHR15615">
    <property type="match status" value="1"/>
</dbReference>
<proteinExistence type="predicted"/>
<dbReference type="Pfam" id="PF08613">
    <property type="entry name" value="Cyclin"/>
    <property type="match status" value="1"/>
</dbReference>
<organism evidence="1 2">
    <name type="scientific">Basidiobolus ranarum</name>
    <dbReference type="NCBI Taxonomy" id="34480"/>
    <lineage>
        <taxon>Eukaryota</taxon>
        <taxon>Fungi</taxon>
        <taxon>Fungi incertae sedis</taxon>
        <taxon>Zoopagomycota</taxon>
        <taxon>Entomophthoromycotina</taxon>
        <taxon>Basidiobolomycetes</taxon>
        <taxon>Basidiobolales</taxon>
        <taxon>Basidiobolaceae</taxon>
        <taxon>Basidiobolus</taxon>
    </lineage>
</organism>
<protein>
    <recommendedName>
        <fullName evidence="3">Cyclin</fullName>
    </recommendedName>
</protein>
<dbReference type="SUPFAM" id="SSF47954">
    <property type="entry name" value="Cyclin-like"/>
    <property type="match status" value="1"/>
</dbReference>
<comment type="caution">
    <text evidence="1">The sequence shown here is derived from an EMBL/GenBank/DDBJ whole genome shotgun (WGS) entry which is preliminary data.</text>
</comment>
<dbReference type="Gene3D" id="1.10.472.10">
    <property type="entry name" value="Cyclin-like"/>
    <property type="match status" value="1"/>
</dbReference>
<dbReference type="Proteomes" id="UP001479436">
    <property type="component" value="Unassembled WGS sequence"/>
</dbReference>
<accession>A0ABR2VPG2</accession>
<gene>
    <name evidence="1" type="ORF">K7432_014827</name>
</gene>
<name>A0ABR2VPG2_9FUNG</name>
<evidence type="ECO:0000313" key="1">
    <source>
        <dbReference type="EMBL" id="KAK9687332.1"/>
    </source>
</evidence>
<evidence type="ECO:0000313" key="2">
    <source>
        <dbReference type="Proteomes" id="UP001479436"/>
    </source>
</evidence>
<dbReference type="PANTHER" id="PTHR15615:SF27">
    <property type="entry name" value="PHO85 CYCLIN CLG1"/>
    <property type="match status" value="1"/>
</dbReference>
<dbReference type="EMBL" id="JASJQH010008674">
    <property type="protein sequence ID" value="KAK9687332.1"/>
    <property type="molecule type" value="Genomic_DNA"/>
</dbReference>
<dbReference type="CDD" id="cd20557">
    <property type="entry name" value="CYCLIN_ScPCL1-like"/>
    <property type="match status" value="1"/>
</dbReference>
<dbReference type="InterPro" id="IPR013922">
    <property type="entry name" value="Cyclin_PHO80-like"/>
</dbReference>
<evidence type="ECO:0008006" key="3">
    <source>
        <dbReference type="Google" id="ProtNLM"/>
    </source>
</evidence>
<sequence length="238" mass="27009">MKASQLMFTSAFSHHSSIFAISPLFPSWPYYSYVDQNLSHHSSFSLPPSRRYSVSKQSFVPEPSPFSHNPSPVLSKQTMNIDISRLAHFCADMACSIWHFNSGRLEKPADPAFHGFCYQVLSSSQVSVPVVLLALLYIQRFKNSSPCTKGADSSEGRLFAVSLMLANKYLDDNAFTNRTWSEVTGIPLQEINIMEKEFLTILSFNLNITHRELKGWSKSLSDHLAYQETLLRYSHSDR</sequence>
<reference evidence="1 2" key="1">
    <citation type="submission" date="2023-04" db="EMBL/GenBank/DDBJ databases">
        <title>Genome of Basidiobolus ranarum AG-B5.</title>
        <authorList>
            <person name="Stajich J.E."/>
            <person name="Carter-House D."/>
            <person name="Gryganskyi A."/>
        </authorList>
    </citation>
    <scope>NUCLEOTIDE SEQUENCE [LARGE SCALE GENOMIC DNA]</scope>
    <source>
        <strain evidence="1 2">AG-B5</strain>
    </source>
</reference>
<keyword evidence="2" id="KW-1185">Reference proteome</keyword>